<dbReference type="EMBL" id="JBHMEZ010000003">
    <property type="protein sequence ID" value="MFB9052891.1"/>
    <property type="molecule type" value="Genomic_DNA"/>
</dbReference>
<sequence>MKSFFLVLLCLSCQVLSAKEWKNLKAYQKETKRDSLILGDWLTKDRKQNSVTWQKANTYNLSHLNSEAYTSVGQRLGFYRWIEQELKQKGNEIHWIVMAGFISDKLSRISVFPYKYFVKKSTIYYTNIGSEVVFKNALPYLKNVLGADEILKGEAAETWDLEMLHREQYEWVESVYSNMDEKSLEQISEISKGNGIYGVFVPNELEFTGDLKNAEDRYLYAVNVLLPYCKSLD</sequence>
<dbReference type="Proteomes" id="UP001589605">
    <property type="component" value="Unassembled WGS sequence"/>
</dbReference>
<reference evidence="2 3" key="1">
    <citation type="submission" date="2024-09" db="EMBL/GenBank/DDBJ databases">
        <authorList>
            <person name="Sun Q."/>
            <person name="Mori K."/>
        </authorList>
    </citation>
    <scope>NUCLEOTIDE SEQUENCE [LARGE SCALE GENOMIC DNA]</scope>
    <source>
        <strain evidence="2 3">CECT 8286</strain>
    </source>
</reference>
<organism evidence="2 3">
    <name type="scientific">Formosa undariae</name>
    <dbReference type="NCBI Taxonomy" id="1325436"/>
    <lineage>
        <taxon>Bacteria</taxon>
        <taxon>Pseudomonadati</taxon>
        <taxon>Bacteroidota</taxon>
        <taxon>Flavobacteriia</taxon>
        <taxon>Flavobacteriales</taxon>
        <taxon>Flavobacteriaceae</taxon>
        <taxon>Formosa</taxon>
    </lineage>
</organism>
<comment type="caution">
    <text evidence="2">The sequence shown here is derived from an EMBL/GenBank/DDBJ whole genome shotgun (WGS) entry which is preliminary data.</text>
</comment>
<feature type="chain" id="PRO_5045887046" evidence="1">
    <location>
        <begin position="19"/>
        <end position="233"/>
    </location>
</feature>
<protein>
    <submittedName>
        <fullName evidence="2">Insecticidal toxin complex protein</fullName>
    </submittedName>
</protein>
<keyword evidence="3" id="KW-1185">Reference proteome</keyword>
<gene>
    <name evidence="2" type="ORF">ACFFVB_07340</name>
</gene>
<evidence type="ECO:0000313" key="3">
    <source>
        <dbReference type="Proteomes" id="UP001589605"/>
    </source>
</evidence>
<evidence type="ECO:0000313" key="2">
    <source>
        <dbReference type="EMBL" id="MFB9052891.1"/>
    </source>
</evidence>
<dbReference type="RefSeq" id="WP_382382066.1">
    <property type="nucleotide sequence ID" value="NZ_JBHMEZ010000003.1"/>
</dbReference>
<evidence type="ECO:0000256" key="1">
    <source>
        <dbReference type="SAM" id="SignalP"/>
    </source>
</evidence>
<feature type="signal peptide" evidence="1">
    <location>
        <begin position="1"/>
        <end position="18"/>
    </location>
</feature>
<proteinExistence type="predicted"/>
<accession>A0ABV5F0D1</accession>
<keyword evidence="1" id="KW-0732">Signal</keyword>
<name>A0ABV5F0D1_9FLAO</name>